<dbReference type="GO" id="GO:0003735">
    <property type="term" value="F:structural constituent of ribosome"/>
    <property type="evidence" value="ECO:0007669"/>
    <property type="project" value="InterPro"/>
</dbReference>
<dbReference type="InterPro" id="IPR012677">
    <property type="entry name" value="Nucleotide-bd_a/b_plait_sf"/>
</dbReference>
<evidence type="ECO:0000313" key="7">
    <source>
        <dbReference type="Proteomes" id="UP000266861"/>
    </source>
</evidence>
<feature type="compositionally biased region" description="Basic and acidic residues" evidence="5">
    <location>
        <begin position="142"/>
        <end position="162"/>
    </location>
</feature>
<keyword evidence="3" id="KW-0687">Ribonucleoprotein</keyword>
<dbReference type="Gene3D" id="3.30.70.330">
    <property type="match status" value="1"/>
</dbReference>
<proteinExistence type="inferred from homology"/>
<dbReference type="GO" id="GO:0032543">
    <property type="term" value="P:mitochondrial translation"/>
    <property type="evidence" value="ECO:0007669"/>
    <property type="project" value="TreeGrafter"/>
</dbReference>
<keyword evidence="2" id="KW-0689">Ribosomal protein</keyword>
<dbReference type="EMBL" id="PQFF01000170">
    <property type="protein sequence ID" value="RHZ77414.1"/>
    <property type="molecule type" value="Genomic_DNA"/>
</dbReference>
<dbReference type="AlphaFoldDB" id="A0A397IWG0"/>
<dbReference type="Proteomes" id="UP000266861">
    <property type="component" value="Unassembled WGS sequence"/>
</dbReference>
<dbReference type="STRING" id="1348612.A0A397IWG0"/>
<protein>
    <recommendedName>
        <fullName evidence="4">Large ribosomal subunit protein uL23m</fullName>
    </recommendedName>
</protein>
<dbReference type="PANTHER" id="PTHR12059">
    <property type="entry name" value="RIBOSOMAL PROTEIN L23-RELATED"/>
    <property type="match status" value="1"/>
</dbReference>
<accession>A0A397IWG0</accession>
<name>A0A397IWG0_9GLOM</name>
<evidence type="ECO:0000256" key="2">
    <source>
        <dbReference type="ARBA" id="ARBA00022980"/>
    </source>
</evidence>
<evidence type="ECO:0000256" key="5">
    <source>
        <dbReference type="SAM" id="MobiDB-lite"/>
    </source>
</evidence>
<comment type="similarity">
    <text evidence="1">Belongs to the universal ribosomal protein uL23 family.</text>
</comment>
<evidence type="ECO:0000256" key="4">
    <source>
        <dbReference type="ARBA" id="ARBA00039977"/>
    </source>
</evidence>
<dbReference type="PANTHER" id="PTHR12059:SF5">
    <property type="entry name" value="LARGE RIBOSOMAL SUBUNIT PROTEIN UL23M"/>
    <property type="match status" value="1"/>
</dbReference>
<dbReference type="OrthoDB" id="275582at2759"/>
<dbReference type="SUPFAM" id="SSF54189">
    <property type="entry name" value="Ribosomal proteins S24e, L23 and L15e"/>
    <property type="match status" value="1"/>
</dbReference>
<dbReference type="GO" id="GO:0005762">
    <property type="term" value="C:mitochondrial large ribosomal subunit"/>
    <property type="evidence" value="ECO:0007669"/>
    <property type="project" value="TreeGrafter"/>
</dbReference>
<dbReference type="Pfam" id="PF00276">
    <property type="entry name" value="Ribosomal_L23"/>
    <property type="match status" value="1"/>
</dbReference>
<gene>
    <name evidence="6" type="ORF">Glove_180g118</name>
</gene>
<evidence type="ECO:0000313" key="6">
    <source>
        <dbReference type="EMBL" id="RHZ77414.1"/>
    </source>
</evidence>
<reference evidence="6 7" key="1">
    <citation type="submission" date="2018-08" db="EMBL/GenBank/DDBJ databases">
        <title>Genome and evolution of the arbuscular mycorrhizal fungus Diversispora epigaea (formerly Glomus versiforme) and its bacterial endosymbionts.</title>
        <authorList>
            <person name="Sun X."/>
            <person name="Fei Z."/>
            <person name="Harrison M."/>
        </authorList>
    </citation>
    <scope>NUCLEOTIDE SEQUENCE [LARGE SCALE GENOMIC DNA]</scope>
    <source>
        <strain evidence="6 7">IT104</strain>
    </source>
</reference>
<comment type="caution">
    <text evidence="6">The sequence shown here is derived from an EMBL/GenBank/DDBJ whole genome shotgun (WGS) entry which is preliminary data.</text>
</comment>
<keyword evidence="7" id="KW-1185">Reference proteome</keyword>
<evidence type="ECO:0000256" key="1">
    <source>
        <dbReference type="ARBA" id="ARBA00006700"/>
    </source>
</evidence>
<dbReference type="InterPro" id="IPR013025">
    <property type="entry name" value="Ribosomal_uL23-like"/>
</dbReference>
<organism evidence="6 7">
    <name type="scientific">Diversispora epigaea</name>
    <dbReference type="NCBI Taxonomy" id="1348612"/>
    <lineage>
        <taxon>Eukaryota</taxon>
        <taxon>Fungi</taxon>
        <taxon>Fungi incertae sedis</taxon>
        <taxon>Mucoromycota</taxon>
        <taxon>Glomeromycotina</taxon>
        <taxon>Glomeromycetes</taxon>
        <taxon>Diversisporales</taxon>
        <taxon>Diversisporaceae</taxon>
        <taxon>Diversispora</taxon>
    </lineage>
</organism>
<feature type="region of interest" description="Disordered" evidence="5">
    <location>
        <begin position="132"/>
        <end position="162"/>
    </location>
</feature>
<feature type="compositionally biased region" description="Basic residues" evidence="5">
    <location>
        <begin position="132"/>
        <end position="141"/>
    </location>
</feature>
<dbReference type="InterPro" id="IPR012678">
    <property type="entry name" value="Ribosomal_uL23/eL15/eS24_sf"/>
</dbReference>
<sequence>MVLTLARRGLKKVYFPNIVFKLVRAPNLAPNQVAFRIPPNVNKLDIRDYLTHIYQIKVVDVRTMNYAAKRPVRKRDGAMRGKYVSKYKKAIITLCDYFKYPPIPDKQSLEEYEDRAEITRMNFRRLRGWKPRPQRINMRKKERYEKFNESTKEKEKDLDELD</sequence>
<evidence type="ECO:0000256" key="3">
    <source>
        <dbReference type="ARBA" id="ARBA00023274"/>
    </source>
</evidence>